<proteinExistence type="predicted"/>
<protein>
    <recommendedName>
        <fullName evidence="6">FAD/NAD(P)-binding domain-containing protein</fullName>
    </recommendedName>
</protein>
<reference evidence="7 8" key="1">
    <citation type="journal article" date="2016" name="Nat. Commun.">
        <title>Thousands of microbial genomes shed light on interconnected biogeochemical processes in an aquifer system.</title>
        <authorList>
            <person name="Anantharaman K."/>
            <person name="Brown C.T."/>
            <person name="Hug L.A."/>
            <person name="Sharon I."/>
            <person name="Castelle C.J."/>
            <person name="Probst A.J."/>
            <person name="Thomas B.C."/>
            <person name="Singh A."/>
            <person name="Wilkins M.J."/>
            <person name="Karaoz U."/>
            <person name="Brodie E.L."/>
            <person name="Williams K.H."/>
            <person name="Hubbard S.S."/>
            <person name="Banfield J.F."/>
        </authorList>
    </citation>
    <scope>NUCLEOTIDE SEQUENCE [LARGE SCALE GENOMIC DNA]</scope>
</reference>
<dbReference type="GO" id="GO:0016668">
    <property type="term" value="F:oxidoreductase activity, acting on a sulfur group of donors, NAD(P) as acceptor"/>
    <property type="evidence" value="ECO:0007669"/>
    <property type="project" value="UniProtKB-ARBA"/>
</dbReference>
<gene>
    <name evidence="7" type="ORF">A2462_03850</name>
</gene>
<dbReference type="PANTHER" id="PTHR48105">
    <property type="entry name" value="THIOREDOXIN REDUCTASE 1-RELATED-RELATED"/>
    <property type="match status" value="1"/>
</dbReference>
<dbReference type="Gene3D" id="3.50.50.60">
    <property type="entry name" value="FAD/NAD(P)-binding domain"/>
    <property type="match status" value="2"/>
</dbReference>
<dbReference type="SUPFAM" id="SSF51905">
    <property type="entry name" value="FAD/NAD(P)-binding domain"/>
    <property type="match status" value="1"/>
</dbReference>
<dbReference type="EMBL" id="MEUI01000046">
    <property type="protein sequence ID" value="OGC32764.1"/>
    <property type="molecule type" value="Genomic_DNA"/>
</dbReference>
<dbReference type="Pfam" id="PF07992">
    <property type="entry name" value="Pyr_redox_2"/>
    <property type="match status" value="1"/>
</dbReference>
<dbReference type="Proteomes" id="UP000177309">
    <property type="component" value="Unassembled WGS sequence"/>
</dbReference>
<organism evidence="7 8">
    <name type="scientific">candidate division WOR-1 bacterium RIFOXYC2_FULL_41_25</name>
    <dbReference type="NCBI Taxonomy" id="1802586"/>
    <lineage>
        <taxon>Bacteria</taxon>
        <taxon>Bacillati</taxon>
        <taxon>Saganbacteria</taxon>
    </lineage>
</organism>
<dbReference type="InterPro" id="IPR050097">
    <property type="entry name" value="Ferredoxin-NADP_redctase_2"/>
</dbReference>
<evidence type="ECO:0000313" key="8">
    <source>
        <dbReference type="Proteomes" id="UP000177309"/>
    </source>
</evidence>
<evidence type="ECO:0000259" key="6">
    <source>
        <dbReference type="Pfam" id="PF07992"/>
    </source>
</evidence>
<evidence type="ECO:0000256" key="1">
    <source>
        <dbReference type="ARBA" id="ARBA00022630"/>
    </source>
</evidence>
<keyword evidence="2" id="KW-0274">FAD</keyword>
<feature type="domain" description="FAD/NAD(P)-binding" evidence="6">
    <location>
        <begin position="2"/>
        <end position="276"/>
    </location>
</feature>
<dbReference type="InterPro" id="IPR036188">
    <property type="entry name" value="FAD/NAD-bd_sf"/>
</dbReference>
<keyword evidence="4" id="KW-1015">Disulfide bond</keyword>
<keyword evidence="5" id="KW-0676">Redox-active center</keyword>
<dbReference type="PRINTS" id="PR00368">
    <property type="entry name" value="FADPNR"/>
</dbReference>
<dbReference type="InterPro" id="IPR023753">
    <property type="entry name" value="FAD/NAD-binding_dom"/>
</dbReference>
<name>A0A1F4TJA2_UNCSA</name>
<evidence type="ECO:0000313" key="7">
    <source>
        <dbReference type="EMBL" id="OGC32764.1"/>
    </source>
</evidence>
<keyword evidence="3" id="KW-0560">Oxidoreductase</keyword>
<dbReference type="PROSITE" id="PS00573">
    <property type="entry name" value="PYRIDINE_REDOX_2"/>
    <property type="match status" value="1"/>
</dbReference>
<dbReference type="InterPro" id="IPR008255">
    <property type="entry name" value="Pyr_nucl-diS_OxRdtase_2_AS"/>
</dbReference>
<evidence type="ECO:0000256" key="2">
    <source>
        <dbReference type="ARBA" id="ARBA00022827"/>
    </source>
</evidence>
<evidence type="ECO:0000256" key="5">
    <source>
        <dbReference type="ARBA" id="ARBA00023284"/>
    </source>
</evidence>
<evidence type="ECO:0000256" key="3">
    <source>
        <dbReference type="ARBA" id="ARBA00023002"/>
    </source>
</evidence>
<sequence>MKDVIIIGAGPAGITAAIYAARKKLDFVIISRDVGGQTAWAGEIDNYTGQQIVPGVELAMKFREHLEKYKFDLKEGVGVAKVEKIADGFRVTTEKNDVFEARTIVVASGKRPRLLGVPGEAKYKNKGVNFCATCDGPLFAGKNVAVIGGGNSALDAALSLVRIVPKLYIINVTEALSGDAVMIDKLTKADNVEIINQAKTKEIFGEQFVKGLKYEKDGQVQELAVEGIFVEVGLVPNATFIDIVEKNEHGEIIINSTTETSVHGIFAAGDVTNVPEKQIIIAAGEGAKASLAAFRYLSTH</sequence>
<dbReference type="PRINTS" id="PR00469">
    <property type="entry name" value="PNDRDTASEII"/>
</dbReference>
<dbReference type="AlphaFoldDB" id="A0A1F4TJA2"/>
<accession>A0A1F4TJA2</accession>
<comment type="caution">
    <text evidence="7">The sequence shown here is derived from an EMBL/GenBank/DDBJ whole genome shotgun (WGS) entry which is preliminary data.</text>
</comment>
<evidence type="ECO:0000256" key="4">
    <source>
        <dbReference type="ARBA" id="ARBA00023157"/>
    </source>
</evidence>
<keyword evidence="1" id="KW-0285">Flavoprotein</keyword>